<organism evidence="1 2">
    <name type="scientific">Heterostelium pallidum (strain ATCC 26659 / Pp 5 / PN500)</name>
    <name type="common">Cellular slime mold</name>
    <name type="synonym">Polysphondylium pallidum</name>
    <dbReference type="NCBI Taxonomy" id="670386"/>
    <lineage>
        <taxon>Eukaryota</taxon>
        <taxon>Amoebozoa</taxon>
        <taxon>Evosea</taxon>
        <taxon>Eumycetozoa</taxon>
        <taxon>Dictyostelia</taxon>
        <taxon>Acytosteliales</taxon>
        <taxon>Acytosteliaceae</taxon>
        <taxon>Heterostelium</taxon>
    </lineage>
</organism>
<dbReference type="InParanoid" id="D3BM12"/>
<dbReference type="Pfam" id="PF13181">
    <property type="entry name" value="TPR_8"/>
    <property type="match status" value="1"/>
</dbReference>
<dbReference type="SUPFAM" id="SSF48452">
    <property type="entry name" value="TPR-like"/>
    <property type="match status" value="1"/>
</dbReference>
<evidence type="ECO:0000313" key="1">
    <source>
        <dbReference type="EMBL" id="EFA77613.1"/>
    </source>
</evidence>
<sequence length="498" mass="57184">MKVTTYLKVFQRMYGYLFKVGRVVATRSAITSSSSSGFTSKNRLLRCNQLFSSKAMSMNGVSKHFFTTLTPESPLKLQIDQELALKDEFDEDPLDTVDDNLGEISNEDGDMTPLQMANEEFQAAIEQSTPDKPEDDDEEQTEWLLKDNASINDKLEELTKKISEYYTPKKEIISIDIHKPQITTVTSKCNNLIRQAETFLANRQFDRAEPLLLGAQSYFLKNKQLIQANKEKDAITSDQLQGYISAYLANIYQSKNHYDTAKQYYEECLPLLEKSNDINFYGSALLNYSEFLSNTDHQEDCVKACQKAIEIFESTNKESTDERLYLALFNMSSYLSFQRKFEEALPLCKRAFDKLSVSLGRNNQVVHTVAANLSKLYQELKMNKEQFELDKLFADDPEGRVEFETSADDLSHIDMQQLKQSWLKQGHQRQVDLDGFHKSSATSKKEFSSFLRQLEQKGINCGPESLELLTNELESVEYAPDQLESWKPMTYQYGVNTK</sequence>
<keyword evidence="2" id="KW-1185">Reference proteome</keyword>
<dbReference type="GeneID" id="31367687"/>
<gene>
    <name evidence="1" type="ORF">PPL_12220</name>
</gene>
<dbReference type="Gene3D" id="1.25.40.10">
    <property type="entry name" value="Tetratricopeptide repeat domain"/>
    <property type="match status" value="2"/>
</dbReference>
<evidence type="ECO:0000313" key="2">
    <source>
        <dbReference type="Proteomes" id="UP000001396"/>
    </source>
</evidence>
<accession>D3BM12</accession>
<dbReference type="FunCoup" id="D3BM12">
    <property type="interactions" value="1"/>
</dbReference>
<proteinExistence type="predicted"/>
<dbReference type="RefSeq" id="XP_020429741.1">
    <property type="nucleotide sequence ID" value="XM_020582960.1"/>
</dbReference>
<comment type="caution">
    <text evidence="1">The sequence shown here is derived from an EMBL/GenBank/DDBJ whole genome shotgun (WGS) entry which is preliminary data.</text>
</comment>
<dbReference type="AlphaFoldDB" id="D3BM12"/>
<name>D3BM12_HETP5</name>
<dbReference type="OMA" id="IYQQLNM"/>
<dbReference type="EMBL" id="ADBJ01000042">
    <property type="protein sequence ID" value="EFA77613.1"/>
    <property type="molecule type" value="Genomic_DNA"/>
</dbReference>
<protein>
    <submittedName>
        <fullName evidence="1">Uncharacterized protein</fullName>
    </submittedName>
</protein>
<dbReference type="InterPro" id="IPR011990">
    <property type="entry name" value="TPR-like_helical_dom_sf"/>
</dbReference>
<dbReference type="InterPro" id="IPR019734">
    <property type="entry name" value="TPR_rpt"/>
</dbReference>
<reference evidence="1 2" key="1">
    <citation type="journal article" date="2011" name="Genome Res.">
        <title>Phylogeny-wide analysis of social amoeba genomes highlights ancient origins for complex intercellular communication.</title>
        <authorList>
            <person name="Heidel A.J."/>
            <person name="Lawal H.M."/>
            <person name="Felder M."/>
            <person name="Schilde C."/>
            <person name="Helps N.R."/>
            <person name="Tunggal B."/>
            <person name="Rivero F."/>
            <person name="John U."/>
            <person name="Schleicher M."/>
            <person name="Eichinger L."/>
            <person name="Platzer M."/>
            <person name="Noegel A.A."/>
            <person name="Schaap P."/>
            <person name="Gloeckner G."/>
        </authorList>
    </citation>
    <scope>NUCLEOTIDE SEQUENCE [LARGE SCALE GENOMIC DNA]</scope>
    <source>
        <strain evidence="2">ATCC 26659 / Pp 5 / PN500</strain>
    </source>
</reference>
<dbReference type="Proteomes" id="UP000001396">
    <property type="component" value="Unassembled WGS sequence"/>
</dbReference>